<evidence type="ECO:0000313" key="3">
    <source>
        <dbReference type="Proteomes" id="UP000267418"/>
    </source>
</evidence>
<comment type="caution">
    <text evidence="2">The sequence shown here is derived from an EMBL/GenBank/DDBJ whole genome shotgun (WGS) entry which is preliminary data.</text>
</comment>
<evidence type="ECO:0000313" key="2">
    <source>
        <dbReference type="EMBL" id="RTQ32836.1"/>
    </source>
</evidence>
<organism evidence="2 3">
    <name type="scientific">Variovorax gossypii</name>
    <dbReference type="NCBI Taxonomy" id="1679495"/>
    <lineage>
        <taxon>Bacteria</taxon>
        <taxon>Pseudomonadati</taxon>
        <taxon>Pseudomonadota</taxon>
        <taxon>Betaproteobacteria</taxon>
        <taxon>Burkholderiales</taxon>
        <taxon>Comamonadaceae</taxon>
        <taxon>Variovorax</taxon>
    </lineage>
</organism>
<keyword evidence="1" id="KW-0812">Transmembrane</keyword>
<keyword evidence="3" id="KW-1185">Reference proteome</keyword>
<feature type="transmembrane region" description="Helical" evidence="1">
    <location>
        <begin position="30"/>
        <end position="54"/>
    </location>
</feature>
<reference evidence="2 3" key="1">
    <citation type="submission" date="2018-12" db="EMBL/GenBank/DDBJ databases">
        <title>The genome of Variovorax gossypii DSM 100435.</title>
        <authorList>
            <person name="Gao J."/>
            <person name="Sun J."/>
        </authorList>
    </citation>
    <scope>NUCLEOTIDE SEQUENCE [LARGE SCALE GENOMIC DNA]</scope>
    <source>
        <strain evidence="2 3">DSM 100435</strain>
    </source>
</reference>
<sequence length="110" mass="12612">MNHQERERQVVFALERLLTSEDPSPKRWRLASWGLGIALWLTLSATFFVCLMGPQVARGLLVVPFLAGFVGALRMYVTTITRQWSILSQFIDREAVRQRAAELRHSDVAR</sequence>
<proteinExistence type="predicted"/>
<protein>
    <submittedName>
        <fullName evidence="2">Uncharacterized protein</fullName>
    </submittedName>
</protein>
<dbReference type="Proteomes" id="UP000267418">
    <property type="component" value="Unassembled WGS sequence"/>
</dbReference>
<gene>
    <name evidence="2" type="ORF">EJP69_19165</name>
</gene>
<dbReference type="AlphaFoldDB" id="A0A3S0GU30"/>
<dbReference type="RefSeq" id="WP_126472108.1">
    <property type="nucleotide sequence ID" value="NZ_RXOE01000005.1"/>
</dbReference>
<name>A0A3S0GU30_9BURK</name>
<dbReference type="EMBL" id="RXOE01000005">
    <property type="protein sequence ID" value="RTQ32836.1"/>
    <property type="molecule type" value="Genomic_DNA"/>
</dbReference>
<keyword evidence="1" id="KW-1133">Transmembrane helix</keyword>
<feature type="transmembrane region" description="Helical" evidence="1">
    <location>
        <begin position="60"/>
        <end position="77"/>
    </location>
</feature>
<keyword evidence="1" id="KW-0472">Membrane</keyword>
<accession>A0A3S0GU30</accession>
<evidence type="ECO:0000256" key="1">
    <source>
        <dbReference type="SAM" id="Phobius"/>
    </source>
</evidence>